<dbReference type="AlphaFoldDB" id="A0A8H8RB27"/>
<name>A0A8H8RB27_9HELO</name>
<dbReference type="Gene3D" id="1.25.10.10">
    <property type="entry name" value="Leucine-rich Repeat Variant"/>
    <property type="match status" value="2"/>
</dbReference>
<feature type="region of interest" description="Disordered" evidence="1">
    <location>
        <begin position="14"/>
        <end position="46"/>
    </location>
</feature>
<proteinExistence type="predicted"/>
<accession>A0A8H8RB27</accession>
<feature type="region of interest" description="Disordered" evidence="1">
    <location>
        <begin position="644"/>
        <end position="695"/>
    </location>
</feature>
<dbReference type="OrthoDB" id="26149at2759"/>
<dbReference type="SUPFAM" id="SSF48371">
    <property type="entry name" value="ARM repeat"/>
    <property type="match status" value="2"/>
</dbReference>
<evidence type="ECO:0000256" key="1">
    <source>
        <dbReference type="SAM" id="MobiDB-lite"/>
    </source>
</evidence>
<dbReference type="PANTHER" id="PTHR10957">
    <property type="entry name" value="RAP1 GTPASE-GDP DISSOCIATION STIMULATOR 1"/>
    <property type="match status" value="1"/>
</dbReference>
<feature type="compositionally biased region" description="Polar residues" evidence="1">
    <location>
        <begin position="27"/>
        <end position="46"/>
    </location>
</feature>
<feature type="compositionally biased region" description="Low complexity" evidence="1">
    <location>
        <begin position="644"/>
        <end position="677"/>
    </location>
</feature>
<dbReference type="Proteomes" id="UP000462212">
    <property type="component" value="Unassembled WGS sequence"/>
</dbReference>
<dbReference type="GO" id="GO:0005085">
    <property type="term" value="F:guanyl-nucleotide exchange factor activity"/>
    <property type="evidence" value="ECO:0007669"/>
    <property type="project" value="InterPro"/>
</dbReference>
<dbReference type="InterPro" id="IPR040144">
    <property type="entry name" value="RAP1GDS1"/>
</dbReference>
<dbReference type="InterPro" id="IPR016024">
    <property type="entry name" value="ARM-type_fold"/>
</dbReference>
<keyword evidence="3" id="KW-1185">Reference proteome</keyword>
<comment type="caution">
    <text evidence="2">The sequence shown here is derived from an EMBL/GenBank/DDBJ whole genome shotgun (WGS) entry which is preliminary data.</text>
</comment>
<evidence type="ECO:0000313" key="2">
    <source>
        <dbReference type="EMBL" id="TVY31865.1"/>
    </source>
</evidence>
<evidence type="ECO:0000313" key="3">
    <source>
        <dbReference type="Proteomes" id="UP000462212"/>
    </source>
</evidence>
<evidence type="ECO:0008006" key="4">
    <source>
        <dbReference type="Google" id="ProtNLM"/>
    </source>
</evidence>
<reference evidence="2 3" key="1">
    <citation type="submission" date="2018-05" db="EMBL/GenBank/DDBJ databases">
        <title>Genome sequencing and assembly of the regulated plant pathogen Lachnellula willkommii and related sister species for the development of diagnostic species identification markers.</title>
        <authorList>
            <person name="Giroux E."/>
            <person name="Bilodeau G."/>
        </authorList>
    </citation>
    <scope>NUCLEOTIDE SEQUENCE [LARGE SCALE GENOMIC DNA]</scope>
    <source>
        <strain evidence="2 3">CBS 197.66</strain>
    </source>
</reference>
<sequence>MADGMHDYFMGGSEAANSGARDPLDFLTSNIPSRTTPINPMSISRPSNLNLNLSGDAMLAMLKQIQDIFDSEPEDENEDQVMAEDEEDVEEEVDLEDQQRRTEKLKMALSPLAQLWWSGSEQIDLAAEKLADGSREIKWRIPLGDSGILNFFLEILRAHTLRHTLKIHILRLIGNSCADTDENRGRVVASNYLPSIILQLKDTSLLPFAIPVLYNICMDFDPAQLQASNSFLSKGLIELISGPALNDCRAFLVYISRILDLMITQPAEPANAPEQLVMVLFQIAVDRESPCDMDDYVALVKTAVAYMKHEKFQKALVAQGGLDTSLSVLVDSYTRFDSAPSIGTSSPDQDEARALSEMRSSLNQVFADVSVLPEFAEAYPVISPVTSSLRRWLSSPQLQLQVCACIMLGNLARTKEACIEFVHTSQVHRPLTYIITETNDLQLLHSAIGFLKNLAQPTENKELIGTDEIWAGFPRLWLMDTLQPVQHSSISLARLLIDRTFENVRRVCRRLSKDEDSPAYQRSNLSLLIALFDRTDIEPVKMEISRLITAVCRTFNTHSFTNPDVMTRVRRNFFTMHPDVGRPLAFMVSQTKWPVVRSEGWFVFALMAHFPDGAQCISDMMQDVSVFQPLVELLTGKNIVDYKSPSPSASTSASASVSPAASSTSPPTSASASSPTTFPLDSPTPPKPQPHAQAAEMARLDRENALVMVNELLKNMGGQMAVMRRTLFEDLLRGGGQLVMSYREAQPMWEDQSKPKNERARAGLNLQEATVESLKELMG</sequence>
<gene>
    <name evidence="2" type="ORF">LSUB1_G008427</name>
</gene>
<dbReference type="InterPro" id="IPR011989">
    <property type="entry name" value="ARM-like"/>
</dbReference>
<dbReference type="EMBL" id="QGMJ01001251">
    <property type="protein sequence ID" value="TVY31865.1"/>
    <property type="molecule type" value="Genomic_DNA"/>
</dbReference>
<protein>
    <recommendedName>
        <fullName evidence="4">ARM repeat-containing protein</fullName>
    </recommendedName>
</protein>
<feature type="region of interest" description="Disordered" evidence="1">
    <location>
        <begin position="72"/>
        <end position="92"/>
    </location>
</feature>
<organism evidence="2 3">
    <name type="scientific">Lachnellula subtilissima</name>
    <dbReference type="NCBI Taxonomy" id="602034"/>
    <lineage>
        <taxon>Eukaryota</taxon>
        <taxon>Fungi</taxon>
        <taxon>Dikarya</taxon>
        <taxon>Ascomycota</taxon>
        <taxon>Pezizomycotina</taxon>
        <taxon>Leotiomycetes</taxon>
        <taxon>Helotiales</taxon>
        <taxon>Lachnaceae</taxon>
        <taxon>Lachnellula</taxon>
    </lineage>
</organism>